<dbReference type="Proteomes" id="UP000075515">
    <property type="component" value="Unassembled WGS sequence"/>
</dbReference>
<dbReference type="AlphaFoldDB" id="A0A150S6J5"/>
<reference evidence="1 2" key="1">
    <citation type="submission" date="2014-02" db="EMBL/GenBank/DDBJ databases">
        <title>The small core and large imbalanced accessory genome model reveals a collaborative survival strategy of Sorangium cellulosum strains in nature.</title>
        <authorList>
            <person name="Han K."/>
            <person name="Peng R."/>
            <person name="Blom J."/>
            <person name="Li Y.-Z."/>
        </authorList>
    </citation>
    <scope>NUCLEOTIDE SEQUENCE [LARGE SCALE GENOMIC DNA]</scope>
    <source>
        <strain evidence="1 2">So0149</strain>
    </source>
</reference>
<protein>
    <recommendedName>
        <fullName evidence="3">OmdA domain containing protein</fullName>
    </recommendedName>
</protein>
<accession>A0A150S6J5</accession>
<evidence type="ECO:0000313" key="1">
    <source>
        <dbReference type="EMBL" id="KYF87976.1"/>
    </source>
</evidence>
<dbReference type="EMBL" id="JEMC01002403">
    <property type="protein sequence ID" value="KYF87976.1"/>
    <property type="molecule type" value="Genomic_DNA"/>
</dbReference>
<evidence type="ECO:0008006" key="3">
    <source>
        <dbReference type="Google" id="ProtNLM"/>
    </source>
</evidence>
<gene>
    <name evidence="1" type="ORF">BE18_18185</name>
</gene>
<organism evidence="1 2">
    <name type="scientific">Sorangium cellulosum</name>
    <name type="common">Polyangium cellulosum</name>
    <dbReference type="NCBI Taxonomy" id="56"/>
    <lineage>
        <taxon>Bacteria</taxon>
        <taxon>Pseudomonadati</taxon>
        <taxon>Myxococcota</taxon>
        <taxon>Polyangia</taxon>
        <taxon>Polyangiales</taxon>
        <taxon>Polyangiaceae</taxon>
        <taxon>Sorangium</taxon>
    </lineage>
</organism>
<evidence type="ECO:0000313" key="2">
    <source>
        <dbReference type="Proteomes" id="UP000075515"/>
    </source>
</evidence>
<sequence>MASITPDKKKIKSFPTEAELEAWMAANHAQETELWLRIYKKGSGVPTVTQAQALDVALCWGWIDGIRKALDESSFLQRYTPRKSRSVWSQINRDHIARLTAAGRMTPHGQRQVDAAKADGRWDAAYAPMRSATEATLPDDLRAAIEANPRAREALQGLGRQNLFALAFRMSNMKTPAGRAKKVADLVAMLARGETIVPERRKEPKAARPPKKPR</sequence>
<name>A0A150S6J5_SORCE</name>
<comment type="caution">
    <text evidence="1">The sequence shown here is derived from an EMBL/GenBank/DDBJ whole genome shotgun (WGS) entry which is preliminary data.</text>
</comment>
<proteinExistence type="predicted"/>
<dbReference type="Pfam" id="PF13376">
    <property type="entry name" value="OmdA"/>
    <property type="match status" value="1"/>
</dbReference>